<evidence type="ECO:0000313" key="1">
    <source>
        <dbReference type="EMBL" id="ETP39626.1"/>
    </source>
</evidence>
<name>W2YY31_PHYNI</name>
<evidence type="ECO:0000313" key="2">
    <source>
        <dbReference type="Proteomes" id="UP000018948"/>
    </source>
</evidence>
<comment type="caution">
    <text evidence="1">The sequence shown here is derived from an EMBL/GenBank/DDBJ whole genome shotgun (WGS) entry which is preliminary data.</text>
</comment>
<protein>
    <submittedName>
        <fullName evidence="1">Uncharacterized protein</fullName>
    </submittedName>
</protein>
<proteinExistence type="predicted"/>
<sequence length="107" mass="12608">ATFSYLVFISCRTEEFAREFCRSTLMHFRWKFDNHDTPIIEDEKSKWNPQSFAVPNILIECSNGDSLTNDVRIDFVVILIEITRNHFKLQRTHDAAAFEVVMLDDFC</sequence>
<organism evidence="1 2">
    <name type="scientific">Phytophthora nicotianae P10297</name>
    <dbReference type="NCBI Taxonomy" id="1317064"/>
    <lineage>
        <taxon>Eukaryota</taxon>
        <taxon>Sar</taxon>
        <taxon>Stramenopiles</taxon>
        <taxon>Oomycota</taxon>
        <taxon>Peronosporomycetes</taxon>
        <taxon>Peronosporales</taxon>
        <taxon>Peronosporaceae</taxon>
        <taxon>Phytophthora</taxon>
    </lineage>
</organism>
<dbReference type="EMBL" id="ANIY01002665">
    <property type="protein sequence ID" value="ETP39626.1"/>
    <property type="molecule type" value="Genomic_DNA"/>
</dbReference>
<feature type="non-terminal residue" evidence="1">
    <location>
        <position position="1"/>
    </location>
</feature>
<dbReference type="AlphaFoldDB" id="W2YY31"/>
<reference evidence="1 2" key="1">
    <citation type="submission" date="2013-11" db="EMBL/GenBank/DDBJ databases">
        <title>The Genome Sequence of Phytophthora parasitica P10297.</title>
        <authorList>
            <consortium name="The Broad Institute Genomics Platform"/>
            <person name="Russ C."/>
            <person name="Tyler B."/>
            <person name="Panabieres F."/>
            <person name="Shan W."/>
            <person name="Tripathy S."/>
            <person name="Grunwald N."/>
            <person name="Machado M."/>
            <person name="Johnson C.S."/>
            <person name="Walker B."/>
            <person name="Young S.K."/>
            <person name="Zeng Q."/>
            <person name="Gargeya S."/>
            <person name="Fitzgerald M."/>
            <person name="Haas B."/>
            <person name="Abouelleil A."/>
            <person name="Allen A.W."/>
            <person name="Alvarado L."/>
            <person name="Arachchi H.M."/>
            <person name="Berlin A.M."/>
            <person name="Chapman S.B."/>
            <person name="Gainer-Dewar J."/>
            <person name="Goldberg J."/>
            <person name="Griggs A."/>
            <person name="Gujja S."/>
            <person name="Hansen M."/>
            <person name="Howarth C."/>
            <person name="Imamovic A."/>
            <person name="Ireland A."/>
            <person name="Larimer J."/>
            <person name="McCowan C."/>
            <person name="Murphy C."/>
            <person name="Pearson M."/>
            <person name="Poon T.W."/>
            <person name="Priest M."/>
            <person name="Roberts A."/>
            <person name="Saif S."/>
            <person name="Shea T."/>
            <person name="Sisk P."/>
            <person name="Sykes S."/>
            <person name="Wortman J."/>
            <person name="Nusbaum C."/>
            <person name="Birren B."/>
        </authorList>
    </citation>
    <scope>NUCLEOTIDE SEQUENCE [LARGE SCALE GENOMIC DNA]</scope>
    <source>
        <strain evidence="1 2">P10297</strain>
    </source>
</reference>
<accession>W2YY31</accession>
<gene>
    <name evidence="1" type="ORF">F442_12917</name>
</gene>
<dbReference type="Proteomes" id="UP000018948">
    <property type="component" value="Unassembled WGS sequence"/>
</dbReference>